<dbReference type="Proteomes" id="UP000799291">
    <property type="component" value="Unassembled WGS sequence"/>
</dbReference>
<dbReference type="OrthoDB" id="3801272at2759"/>
<organism evidence="1 2">
    <name type="scientific">Lentithecium fluviatile CBS 122367</name>
    <dbReference type="NCBI Taxonomy" id="1168545"/>
    <lineage>
        <taxon>Eukaryota</taxon>
        <taxon>Fungi</taxon>
        <taxon>Dikarya</taxon>
        <taxon>Ascomycota</taxon>
        <taxon>Pezizomycotina</taxon>
        <taxon>Dothideomycetes</taxon>
        <taxon>Pleosporomycetidae</taxon>
        <taxon>Pleosporales</taxon>
        <taxon>Massarineae</taxon>
        <taxon>Lentitheciaceae</taxon>
        <taxon>Lentithecium</taxon>
    </lineage>
</organism>
<name>A0A6G1ILH9_9PLEO</name>
<accession>A0A6G1ILH9</accession>
<gene>
    <name evidence="1" type="ORF">K458DRAFT_490906</name>
</gene>
<sequence length="285" mass="32517">MLGKFIGYLPPSDQYKAWQHWINTPRAPVEYGHCIDDRLYILQPTIKEAEEFEARILEYGRRQIQGDATLPDESIPYFAAILHQAQIISESTRDAFRSMYTDQMGPLYRYTNPSHSFAGAGQWLDSSQFHINPYFTNLFGCRLKIASGSIEVSLPPDTPFWKALVLKASLPPHSIYRLLETVFVTEPPCRCIGISTSGTELAGLQLLERLEAVDGVKIVQLLTVLRRQTPQLVNVWREAVNKMRNGLQTAPWIRYRLKDFKDQVFTAPPSPKFVFLRDNAQLEGA</sequence>
<dbReference type="EMBL" id="MU005608">
    <property type="protein sequence ID" value="KAF2678801.1"/>
    <property type="molecule type" value="Genomic_DNA"/>
</dbReference>
<evidence type="ECO:0000313" key="2">
    <source>
        <dbReference type="Proteomes" id="UP000799291"/>
    </source>
</evidence>
<keyword evidence="2" id="KW-1185">Reference proteome</keyword>
<reference evidence="1" key="1">
    <citation type="journal article" date="2020" name="Stud. Mycol.">
        <title>101 Dothideomycetes genomes: a test case for predicting lifestyles and emergence of pathogens.</title>
        <authorList>
            <person name="Haridas S."/>
            <person name="Albert R."/>
            <person name="Binder M."/>
            <person name="Bloem J."/>
            <person name="Labutti K."/>
            <person name="Salamov A."/>
            <person name="Andreopoulos B."/>
            <person name="Baker S."/>
            <person name="Barry K."/>
            <person name="Bills G."/>
            <person name="Bluhm B."/>
            <person name="Cannon C."/>
            <person name="Castanera R."/>
            <person name="Culley D."/>
            <person name="Daum C."/>
            <person name="Ezra D."/>
            <person name="Gonzalez J."/>
            <person name="Henrissat B."/>
            <person name="Kuo A."/>
            <person name="Liang C."/>
            <person name="Lipzen A."/>
            <person name="Lutzoni F."/>
            <person name="Magnuson J."/>
            <person name="Mondo S."/>
            <person name="Nolan M."/>
            <person name="Ohm R."/>
            <person name="Pangilinan J."/>
            <person name="Park H.-J."/>
            <person name="Ramirez L."/>
            <person name="Alfaro M."/>
            <person name="Sun H."/>
            <person name="Tritt A."/>
            <person name="Yoshinaga Y."/>
            <person name="Zwiers L.-H."/>
            <person name="Turgeon B."/>
            <person name="Goodwin S."/>
            <person name="Spatafora J."/>
            <person name="Crous P."/>
            <person name="Grigoriev I."/>
        </authorList>
    </citation>
    <scope>NUCLEOTIDE SEQUENCE</scope>
    <source>
        <strain evidence="1">CBS 122367</strain>
    </source>
</reference>
<dbReference type="AlphaFoldDB" id="A0A6G1ILH9"/>
<protein>
    <submittedName>
        <fullName evidence="1">Uncharacterized protein</fullName>
    </submittedName>
</protein>
<proteinExistence type="predicted"/>
<evidence type="ECO:0000313" key="1">
    <source>
        <dbReference type="EMBL" id="KAF2678801.1"/>
    </source>
</evidence>